<dbReference type="InterPro" id="IPR041664">
    <property type="entry name" value="AAA_16"/>
</dbReference>
<dbReference type="SUPFAM" id="SSF52540">
    <property type="entry name" value="P-loop containing nucleoside triphosphate hydrolases"/>
    <property type="match status" value="1"/>
</dbReference>
<evidence type="ECO:0000313" key="3">
    <source>
        <dbReference type="EMBL" id="KAL3790659.1"/>
    </source>
</evidence>
<dbReference type="PANTHER" id="PTHR43642">
    <property type="entry name" value="HYBRID SIGNAL TRANSDUCTION HISTIDINE KINASE G"/>
    <property type="match status" value="1"/>
</dbReference>
<proteinExistence type="predicted"/>
<dbReference type="PANTHER" id="PTHR43642:SF1">
    <property type="entry name" value="HYBRID SIGNAL TRANSDUCTION HISTIDINE KINASE G"/>
    <property type="match status" value="1"/>
</dbReference>
<dbReference type="InterPro" id="IPR011009">
    <property type="entry name" value="Kinase-like_dom_sf"/>
</dbReference>
<feature type="region of interest" description="Disordered" evidence="1">
    <location>
        <begin position="223"/>
        <end position="245"/>
    </location>
</feature>
<protein>
    <recommendedName>
        <fullName evidence="2">Protein kinase domain-containing protein</fullName>
    </recommendedName>
</protein>
<organism evidence="3 4">
    <name type="scientific">Cyclotella cryptica</name>
    <dbReference type="NCBI Taxonomy" id="29204"/>
    <lineage>
        <taxon>Eukaryota</taxon>
        <taxon>Sar</taxon>
        <taxon>Stramenopiles</taxon>
        <taxon>Ochrophyta</taxon>
        <taxon>Bacillariophyta</taxon>
        <taxon>Coscinodiscophyceae</taxon>
        <taxon>Thalassiosirophycidae</taxon>
        <taxon>Stephanodiscales</taxon>
        <taxon>Stephanodiscaceae</taxon>
        <taxon>Cyclotella</taxon>
    </lineage>
</organism>
<dbReference type="EMBL" id="JABMIG020000124">
    <property type="protein sequence ID" value="KAL3790659.1"/>
    <property type="molecule type" value="Genomic_DNA"/>
</dbReference>
<evidence type="ECO:0000256" key="1">
    <source>
        <dbReference type="SAM" id="MobiDB-lite"/>
    </source>
</evidence>
<comment type="caution">
    <text evidence="3">The sequence shown here is derived from an EMBL/GenBank/DDBJ whole genome shotgun (WGS) entry which is preliminary data.</text>
</comment>
<feature type="compositionally biased region" description="Polar residues" evidence="1">
    <location>
        <begin position="235"/>
        <end position="245"/>
    </location>
</feature>
<dbReference type="SUPFAM" id="SSF56112">
    <property type="entry name" value="Protein kinase-like (PK-like)"/>
    <property type="match status" value="1"/>
</dbReference>
<evidence type="ECO:0000259" key="2">
    <source>
        <dbReference type="PROSITE" id="PS50011"/>
    </source>
</evidence>
<accession>A0ABD3PRF2</accession>
<dbReference type="Pfam" id="PF13191">
    <property type="entry name" value="AAA_16"/>
    <property type="match status" value="1"/>
</dbReference>
<sequence length="1297" mass="146987">MDKLFVNGDNHKLEAGSCELVHQSERTRIFRSFDLGIKVPIDQGISEDQAVRVLNVLKHEHKVSSTLPSSCSRRKVIRVGTYQDHPAMYFEWVEGVTADEWLRSWSTFQLQSEGTEAVDSSLNGRLQVAMSIVKAVSDFHEAGIFHRQLNLDNVVLEFHTERSCSATLIDYSCAAILSDCLYTIHDEQERLAFIEKTKQKDLNDLGVILYSVLSAHIPELQENDFTGKEDKDDNVQSSKRGKSQQLQPMNDLPLYLISLVSSLLTPVAKYGGDARLRYKHARDVLSDLRLAVKKPEIYLKVHRWADLVTKPLILPQDHFYGRTTELSMLQHAFDVTMKCNDQPCLVVVTGYAGAGKTTLLKQISKPLNNSNGYMIVCKFDQTALADTILASSFDSFFEHVLESSNVRVMEDMKLSIEEALGEHVTALEQSIPNLRVFLGSEDKLVCAAGDSQVLHRGWKFLLSNLIFAISREAHPIALVFEDLQWADEDALDTIEMIVRDRRTRYCLYCASYRDTDPGKCRKITDMIDAIHDQGAQLWSIKLGPIEKESVDCLVSESLFMPPTLIEPLSGAVRKKTGGMFLFVANFLKSLHEERSIYFNLTTLRWEFDLDNIMRQEISSDIVEYLSERMMRLPRSLQSGLKIAACLGSAFDLAVFQKAHKAPEKAAQDFISLATENGLIQELSQDRFSWSHDQLQQAAYSLIPKSQRESTHLLVGSRLYLSAKSGEIYSMIHDIVRNMNFGISLLETQDHKTELAHLNLVAGEKAQKSSAFHTASKYFMTGIGLLSDDWQNDSYDLSMKLFNAATEMLIITGNTKEFQAIIHKPLTHAKNFEDRLPASHNNFRFLVSFGRFEEALDVCFSILSEFGEEFPTEVTPEIIHAEVLKTELLLADFPKDDLLHLPMLTDPMKCWLLKIMNSAMLVLITTKEEYAALVGCRIAQRSTSCGWSSDSAFGLYAFGQVLISVMNKVDDGSLWVKASVELLRKLNARAHIPILETLCYEFILFWKEPIQATCEALIGTHQAALMEGQIEFAMSSALHSCRQSFMCGDNLVKVFGDCTSVAIKMAQLKQVWGMLFHASLHCLVLKLMGKPDVDEAFAVLNGDITNEDDLLEFGLSTGQRTLVHYIYFFKLLVAYWFSRYDEAALMADLYGVHHMRFLDIYHVFYDGLTSFQMARKRNGDEEKWIGRGEQAVSTFQTWGGHSKWNFENKFQLLSAELHLVQGHHDAAEEKYKSSITSARNHRFLHEEGLAMELLGLFYHQVGKIEDSKKMLKNARACYERWGATAIVIRLDSYLIDLL</sequence>
<feature type="domain" description="Protein kinase" evidence="2">
    <location>
        <begin position="1"/>
        <end position="299"/>
    </location>
</feature>
<feature type="compositionally biased region" description="Basic and acidic residues" evidence="1">
    <location>
        <begin position="225"/>
        <end position="234"/>
    </location>
</feature>
<dbReference type="Gene3D" id="1.10.510.10">
    <property type="entry name" value="Transferase(Phosphotransferase) domain 1"/>
    <property type="match status" value="1"/>
</dbReference>
<dbReference type="Proteomes" id="UP001516023">
    <property type="component" value="Unassembled WGS sequence"/>
</dbReference>
<keyword evidence="4" id="KW-1185">Reference proteome</keyword>
<dbReference type="InterPro" id="IPR053159">
    <property type="entry name" value="Hybrid_Histidine_Kinase"/>
</dbReference>
<reference evidence="3 4" key="1">
    <citation type="journal article" date="2020" name="G3 (Bethesda)">
        <title>Improved Reference Genome for Cyclotella cryptica CCMP332, a Model for Cell Wall Morphogenesis, Salinity Adaptation, and Lipid Production in Diatoms (Bacillariophyta).</title>
        <authorList>
            <person name="Roberts W.R."/>
            <person name="Downey K.M."/>
            <person name="Ruck E.C."/>
            <person name="Traller J.C."/>
            <person name="Alverson A.J."/>
        </authorList>
    </citation>
    <scope>NUCLEOTIDE SEQUENCE [LARGE SCALE GENOMIC DNA]</scope>
    <source>
        <strain evidence="3 4">CCMP332</strain>
    </source>
</reference>
<dbReference type="InterPro" id="IPR027417">
    <property type="entry name" value="P-loop_NTPase"/>
</dbReference>
<evidence type="ECO:0000313" key="4">
    <source>
        <dbReference type="Proteomes" id="UP001516023"/>
    </source>
</evidence>
<name>A0ABD3PRF2_9STRA</name>
<dbReference type="InterPro" id="IPR000719">
    <property type="entry name" value="Prot_kinase_dom"/>
</dbReference>
<dbReference type="PROSITE" id="PS50011">
    <property type="entry name" value="PROTEIN_KINASE_DOM"/>
    <property type="match status" value="1"/>
</dbReference>
<dbReference type="Gene3D" id="3.40.50.300">
    <property type="entry name" value="P-loop containing nucleotide triphosphate hydrolases"/>
    <property type="match status" value="1"/>
</dbReference>
<gene>
    <name evidence="3" type="ORF">HJC23_009759</name>
</gene>